<organism evidence="5">
    <name type="scientific">Physcomitrium patens</name>
    <name type="common">Spreading-leaved earth moss</name>
    <name type="synonym">Physcomitrella patens</name>
    <dbReference type="NCBI Taxonomy" id="3218"/>
    <lineage>
        <taxon>Eukaryota</taxon>
        <taxon>Viridiplantae</taxon>
        <taxon>Streptophyta</taxon>
        <taxon>Embryophyta</taxon>
        <taxon>Bryophyta</taxon>
        <taxon>Bryophytina</taxon>
        <taxon>Bryopsida</taxon>
        <taxon>Funariidae</taxon>
        <taxon>Funariales</taxon>
        <taxon>Funariaceae</taxon>
        <taxon>Physcomitrium</taxon>
    </lineage>
</organism>
<dbReference type="PANTHER" id="PTHR43572">
    <property type="entry name" value="CHAPERONE PROTEIN CLPD, CHLOROPLASTIC"/>
    <property type="match status" value="1"/>
</dbReference>
<dbReference type="InterPro" id="IPR027417">
    <property type="entry name" value="P-loop_NTPase"/>
</dbReference>
<reference evidence="5 7" key="1">
    <citation type="journal article" date="2008" name="Science">
        <title>The Physcomitrella genome reveals evolutionary insights into the conquest of land by plants.</title>
        <authorList>
            <person name="Rensing S."/>
            <person name="Lang D."/>
            <person name="Zimmer A."/>
            <person name="Terry A."/>
            <person name="Salamov A."/>
            <person name="Shapiro H."/>
            <person name="Nishiyama T."/>
            <person name="Perroud P.-F."/>
            <person name="Lindquist E."/>
            <person name="Kamisugi Y."/>
            <person name="Tanahashi T."/>
            <person name="Sakakibara K."/>
            <person name="Fujita T."/>
            <person name="Oishi K."/>
            <person name="Shin-I T."/>
            <person name="Kuroki Y."/>
            <person name="Toyoda A."/>
            <person name="Suzuki Y."/>
            <person name="Hashimoto A."/>
            <person name="Yamaguchi K."/>
            <person name="Sugano A."/>
            <person name="Kohara Y."/>
            <person name="Fujiyama A."/>
            <person name="Anterola A."/>
            <person name="Aoki S."/>
            <person name="Ashton N."/>
            <person name="Barbazuk W.B."/>
            <person name="Barker E."/>
            <person name="Bennetzen J."/>
            <person name="Bezanilla M."/>
            <person name="Blankenship R."/>
            <person name="Cho S.H."/>
            <person name="Dutcher S."/>
            <person name="Estelle M."/>
            <person name="Fawcett J.A."/>
            <person name="Gundlach H."/>
            <person name="Hanada K."/>
            <person name="Heyl A."/>
            <person name="Hicks K.A."/>
            <person name="Hugh J."/>
            <person name="Lohr M."/>
            <person name="Mayer K."/>
            <person name="Melkozernov A."/>
            <person name="Murata T."/>
            <person name="Nelson D."/>
            <person name="Pils B."/>
            <person name="Prigge M."/>
            <person name="Reiss B."/>
            <person name="Renner T."/>
            <person name="Rombauts S."/>
            <person name="Rushton P."/>
            <person name="Sanderfoot A."/>
            <person name="Schween G."/>
            <person name="Shiu S.-H."/>
            <person name="Stueber K."/>
            <person name="Theodoulou F.L."/>
            <person name="Tu H."/>
            <person name="Van de Peer Y."/>
            <person name="Verrier P.J."/>
            <person name="Waters E."/>
            <person name="Wood A."/>
            <person name="Yang L."/>
            <person name="Cove D."/>
            <person name="Cuming A."/>
            <person name="Hasebe M."/>
            <person name="Lucas S."/>
            <person name="Mishler D.B."/>
            <person name="Reski R."/>
            <person name="Grigoriev I."/>
            <person name="Quatrano R.S."/>
            <person name="Boore J.L."/>
        </authorList>
    </citation>
    <scope>NUCLEOTIDE SEQUENCE [LARGE SCALE GENOMIC DNA]</scope>
    <source>
        <strain evidence="6 7">cv. Gransden 2004</strain>
    </source>
</reference>
<evidence type="ECO:0000313" key="6">
    <source>
        <dbReference type="EnsemblPlants" id="Pp3c2_14220V3.1"/>
    </source>
</evidence>
<dbReference type="SUPFAM" id="SSF52540">
    <property type="entry name" value="P-loop containing nucleoside triphosphate hydrolases"/>
    <property type="match status" value="1"/>
</dbReference>
<protein>
    <recommendedName>
        <fullName evidence="4">Clp R domain-containing protein</fullName>
    </recommendedName>
</protein>
<dbReference type="GO" id="GO:0005634">
    <property type="term" value="C:nucleus"/>
    <property type="evidence" value="ECO:0000318"/>
    <property type="project" value="GO_Central"/>
</dbReference>
<dbReference type="KEGG" id="ppp:112278801"/>
<dbReference type="OrthoDB" id="1929681at2759"/>
<gene>
    <name evidence="6" type="primary">LOC112278801</name>
    <name evidence="5" type="ORF">PHYPA_002668</name>
</gene>
<name>A0A2K1L1H2_PHYPA</name>
<accession>A0A2K1L1H2</accession>
<reference evidence="5 7" key="2">
    <citation type="journal article" date="2018" name="Plant J.">
        <title>The Physcomitrella patens chromosome-scale assembly reveals moss genome structure and evolution.</title>
        <authorList>
            <person name="Lang D."/>
            <person name="Ullrich K.K."/>
            <person name="Murat F."/>
            <person name="Fuchs J."/>
            <person name="Jenkins J."/>
            <person name="Haas F.B."/>
            <person name="Piednoel M."/>
            <person name="Gundlach H."/>
            <person name="Van Bel M."/>
            <person name="Meyberg R."/>
            <person name="Vives C."/>
            <person name="Morata J."/>
            <person name="Symeonidi A."/>
            <person name="Hiss M."/>
            <person name="Muchero W."/>
            <person name="Kamisugi Y."/>
            <person name="Saleh O."/>
            <person name="Blanc G."/>
            <person name="Decker E.L."/>
            <person name="van Gessel N."/>
            <person name="Grimwood J."/>
            <person name="Hayes R.D."/>
            <person name="Graham S.W."/>
            <person name="Gunter L.E."/>
            <person name="McDaniel S.F."/>
            <person name="Hoernstein S.N.W."/>
            <person name="Larsson A."/>
            <person name="Li F.W."/>
            <person name="Perroud P.F."/>
            <person name="Phillips J."/>
            <person name="Ranjan P."/>
            <person name="Rokshar D.S."/>
            <person name="Rothfels C.J."/>
            <person name="Schneider L."/>
            <person name="Shu S."/>
            <person name="Stevenson D.W."/>
            <person name="Thummler F."/>
            <person name="Tillich M."/>
            <person name="Villarreal Aguilar J.C."/>
            <person name="Widiez T."/>
            <person name="Wong G.K."/>
            <person name="Wymore A."/>
            <person name="Zhang Y."/>
            <person name="Zimmer A.D."/>
            <person name="Quatrano R.S."/>
            <person name="Mayer K.F.X."/>
            <person name="Goodstein D."/>
            <person name="Casacuberta J.M."/>
            <person name="Vandepoele K."/>
            <person name="Reski R."/>
            <person name="Cuming A.C."/>
            <person name="Tuskan G.A."/>
            <person name="Maumus F."/>
            <person name="Salse J."/>
            <person name="Schmutz J."/>
            <person name="Rensing S.A."/>
        </authorList>
    </citation>
    <scope>NUCLEOTIDE SEQUENCE [LARGE SCALE GENOMIC DNA]</scope>
    <source>
        <strain evidence="6 7">cv. Gransden 2004</strain>
    </source>
</reference>
<dbReference type="SUPFAM" id="SSF81923">
    <property type="entry name" value="Double Clp-N motif"/>
    <property type="match status" value="1"/>
</dbReference>
<dbReference type="PROSITE" id="PS51903">
    <property type="entry name" value="CLP_R"/>
    <property type="match status" value="1"/>
</dbReference>
<evidence type="ECO:0000256" key="1">
    <source>
        <dbReference type="ARBA" id="ARBA00022737"/>
    </source>
</evidence>
<dbReference type="EMBL" id="ABEU02000002">
    <property type="protein sequence ID" value="PNR59876.1"/>
    <property type="molecule type" value="Genomic_DNA"/>
</dbReference>
<evidence type="ECO:0000259" key="4">
    <source>
        <dbReference type="PROSITE" id="PS51903"/>
    </source>
</evidence>
<dbReference type="RefSeq" id="XP_024368358.1">
    <property type="nucleotide sequence ID" value="XM_024512590.2"/>
</dbReference>
<feature type="region of interest" description="Disordered" evidence="3">
    <location>
        <begin position="454"/>
        <end position="473"/>
    </location>
</feature>
<dbReference type="Pfam" id="PF02861">
    <property type="entry name" value="Clp_N"/>
    <property type="match status" value="1"/>
</dbReference>
<evidence type="ECO:0000313" key="5">
    <source>
        <dbReference type="EMBL" id="PNR59876.1"/>
    </source>
</evidence>
<dbReference type="GeneID" id="112278801"/>
<dbReference type="Gene3D" id="1.10.1780.10">
    <property type="entry name" value="Clp, N-terminal domain"/>
    <property type="match status" value="1"/>
</dbReference>
<evidence type="ECO:0000256" key="3">
    <source>
        <dbReference type="SAM" id="MobiDB-lite"/>
    </source>
</evidence>
<dbReference type="Proteomes" id="UP000006727">
    <property type="component" value="Chromosome 2"/>
</dbReference>
<dbReference type="InterPro" id="IPR004176">
    <property type="entry name" value="Clp_R_N"/>
</dbReference>
<proteinExistence type="predicted"/>
<dbReference type="OMA" id="MTASWHL"/>
<dbReference type="RefSeq" id="XP_073395381.1">
    <property type="nucleotide sequence ID" value="XM_073539280.1"/>
</dbReference>
<keyword evidence="7" id="KW-1185">Reference proteome</keyword>
<feature type="domain" description="Clp R" evidence="4">
    <location>
        <begin position="8"/>
        <end position="170"/>
    </location>
</feature>
<evidence type="ECO:0000313" key="7">
    <source>
        <dbReference type="Proteomes" id="UP000006727"/>
    </source>
</evidence>
<dbReference type="InterPro" id="IPR003959">
    <property type="entry name" value="ATPase_AAA_core"/>
</dbReference>
<dbReference type="Pfam" id="PF07724">
    <property type="entry name" value="AAA_2"/>
    <property type="match status" value="1"/>
</dbReference>
<sequence length="1019" mass="110247">MRSGAAAVQNTLSLPAQQVLRQAISAARERGHAQVQPLHVAFVLLAHGDPVLRQACADTHSQTLHGLHQCHALELCFNVALDRLQQCSSSGSTVNLLGLSNALVAALKRAQAQQKRGCPDQQQAPLVMKVELEMVIISILEDPSVSRVMEEAGFFSQQVKTNIENAMSLSALSQQSNVNHLSQRLSASAGPFGNQPLVILERPLFPTREDSNSRSSEGNAPTQELKLPFCSNAGASLPISSLVSTTPGSTEVPKLICCSECTDHFNMEYNQIRVQESAKASTVRKQSSTEDEVVVSSLPSWLQKGKDMKTEQERHHSLSQRIQELRRKWQFVCSNSHSERCITMDSSPARDRGLGPPSHNWMKASILNNANNSVLMAANPTPLQSKDMALSSALQPSLPSPLPFWDSGFTSVAMPNGPLNGIIGTSGSELSRVETMEKQVESFHDKEEVLQQGGQISPEYMGPVPSPRPVSKPITSLPSGGLVPIQNPLSKANASLSSTRPSPLSRLKASFPKPSVAACPLKENILPKPSPLSALKTSNVSPNPASMVKSPPSLAQKIADKPPLSQLVDISAKIDQHSVFFDHKTADRLKYVHKGLMEKVVWQGKAISTISTFIVNAQTGRGELRGGAAKAGTWLLLLGPDQVGKRLIAGALAELVVGVAAKPIYFGDLGYSRWGRKVEEIDGMQYRGRTAVDSIADALRAKPLSVLLLEDIDQAVSVIRTKLMRAMVTGKFSDSNGGHVSVGNSIIIMTSRLGANSNLGKGKENIFSEGRLASMHGARMSLLLQPPREKEIVLQGDMDISVVRDTIRTSALENPANPMSGGMVLKRKASGFLSRALLGVKRKKVSTPFGRIVALDLNLSAEENEAVLAETVTSHEEIATNIGVSDPVLRAVQEVLSPKFCSLVDETVMFEPFDLMGLANWILLQLSRACSGLVPKFCTRIEVDFQILEHIVSTTWRTPGGRQAFEGWVEDKLKSCLKAVTANSSVSEDRVLRFAYEGCFSKELCLGSELPLQIEVACS</sequence>
<keyword evidence="1 2" id="KW-0677">Repeat</keyword>
<dbReference type="STRING" id="3218.A0A2K1L1H2"/>
<dbReference type="AlphaFoldDB" id="A0A2K1L1H2"/>
<dbReference type="Gramene" id="Pp3c2_14220V3.2">
    <property type="protein sequence ID" value="Pp3c2_14220V3.2"/>
    <property type="gene ID" value="Pp3c2_14220"/>
</dbReference>
<dbReference type="Gramene" id="Pp3c2_14220V3.1">
    <property type="protein sequence ID" value="Pp3c2_14220V3.1"/>
    <property type="gene ID" value="Pp3c2_14220"/>
</dbReference>
<dbReference type="Gene3D" id="3.40.50.300">
    <property type="entry name" value="P-loop containing nucleotide triphosphate hydrolases"/>
    <property type="match status" value="1"/>
</dbReference>
<evidence type="ECO:0000256" key="2">
    <source>
        <dbReference type="PROSITE-ProRule" id="PRU01251"/>
    </source>
</evidence>
<dbReference type="RefSeq" id="XP_024368359.1">
    <property type="nucleotide sequence ID" value="XM_024512591.2"/>
</dbReference>
<dbReference type="InterPro" id="IPR036628">
    <property type="entry name" value="Clp_N_dom_sf"/>
</dbReference>
<dbReference type="GO" id="GO:0005524">
    <property type="term" value="F:ATP binding"/>
    <property type="evidence" value="ECO:0007669"/>
    <property type="project" value="InterPro"/>
</dbReference>
<dbReference type="EnsemblPlants" id="Pp3c2_14220V3.2">
    <property type="protein sequence ID" value="Pp3c2_14220V3.2"/>
    <property type="gene ID" value="Pp3c2_14220"/>
</dbReference>
<dbReference type="RefSeq" id="XP_024368357.1">
    <property type="nucleotide sequence ID" value="XM_024512589.2"/>
</dbReference>
<dbReference type="EnsemblPlants" id="Pp3c2_14220V3.1">
    <property type="protein sequence ID" value="Pp3c2_14220V3.1"/>
    <property type="gene ID" value="Pp3c2_14220"/>
</dbReference>
<reference evidence="6" key="3">
    <citation type="submission" date="2020-12" db="UniProtKB">
        <authorList>
            <consortium name="EnsemblPlants"/>
        </authorList>
    </citation>
    <scope>IDENTIFICATION</scope>
</reference>
<dbReference type="RefSeq" id="XP_024368360.1">
    <property type="nucleotide sequence ID" value="XM_024512592.2"/>
</dbReference>
<dbReference type="InterPro" id="IPR051650">
    <property type="entry name" value="SL_signaling_regulator"/>
</dbReference>
<dbReference type="GO" id="GO:0044183">
    <property type="term" value="F:protein folding chaperone"/>
    <property type="evidence" value="ECO:0000318"/>
    <property type="project" value="GO_Central"/>
</dbReference>
<dbReference type="GO" id="GO:0016887">
    <property type="term" value="F:ATP hydrolysis activity"/>
    <property type="evidence" value="ECO:0007669"/>
    <property type="project" value="InterPro"/>
</dbReference>
<dbReference type="PaxDb" id="3218-PP1S30_156V6.1"/>
<dbReference type="PANTHER" id="PTHR43572:SF13">
    <property type="entry name" value="PROTEIN SUPPRESSOR OF MAX2 1"/>
    <property type="match status" value="1"/>
</dbReference>